<evidence type="ECO:0000256" key="1">
    <source>
        <dbReference type="SAM" id="Coils"/>
    </source>
</evidence>
<keyword evidence="1" id="KW-0175">Coiled coil</keyword>
<dbReference type="OrthoDB" id="2913838at2759"/>
<evidence type="ECO:0000313" key="2">
    <source>
        <dbReference type="EMBL" id="PBK88042.1"/>
    </source>
</evidence>
<protein>
    <recommendedName>
        <fullName evidence="4">F-box domain-containing protein</fullName>
    </recommendedName>
</protein>
<dbReference type="SUPFAM" id="SSF52047">
    <property type="entry name" value="RNI-like"/>
    <property type="match status" value="1"/>
</dbReference>
<dbReference type="OMA" id="TAGWHIC"/>
<dbReference type="EMBL" id="KZ293675">
    <property type="protein sequence ID" value="PBK88042.1"/>
    <property type="molecule type" value="Genomic_DNA"/>
</dbReference>
<proteinExistence type="predicted"/>
<feature type="coiled-coil region" evidence="1">
    <location>
        <begin position="54"/>
        <end position="84"/>
    </location>
</feature>
<dbReference type="InterPro" id="IPR032675">
    <property type="entry name" value="LRR_dom_sf"/>
</dbReference>
<dbReference type="AlphaFoldDB" id="A0A2H3D9E1"/>
<organism evidence="2 3">
    <name type="scientific">Armillaria gallica</name>
    <name type="common">Bulbous honey fungus</name>
    <name type="synonym">Armillaria bulbosa</name>
    <dbReference type="NCBI Taxonomy" id="47427"/>
    <lineage>
        <taxon>Eukaryota</taxon>
        <taxon>Fungi</taxon>
        <taxon>Dikarya</taxon>
        <taxon>Basidiomycota</taxon>
        <taxon>Agaricomycotina</taxon>
        <taxon>Agaricomycetes</taxon>
        <taxon>Agaricomycetidae</taxon>
        <taxon>Agaricales</taxon>
        <taxon>Marasmiineae</taxon>
        <taxon>Physalacriaceae</taxon>
        <taxon>Armillaria</taxon>
    </lineage>
</organism>
<evidence type="ECO:0000313" key="3">
    <source>
        <dbReference type="Proteomes" id="UP000217790"/>
    </source>
</evidence>
<sequence length="559" mass="63995">MSNMKNINRCSTCGFLNGEKENLMGCVDIALMLRWGQSSRDVDPLTTSRIRDDIDTLESDINLLDEQIARLEQKRQKARKALAQRKSFLAPVWCLIPDILVKIFSMLPVDTLRIDKAPWVLTHVCVWWRTLLYSSPTLWSTIRIGFSYKYTNLDLIRQSLQLSRDSPLDIVLADTGSQVFSLSMLEILLTAQSRWESLAMWAPNTTVSDLGSIPESLPNLKELCMTASFARPKPMINTFSCARNLTRVRLDGLTISDVIIPLPQLTHLSVPFRNQKELVYIIKSCKSLIHLDLCYTPDSQFEGFDIVIAPIIHPVLRSLRWRYYCPFGFDYLSFPALETLTIIDHHNNLDGSAIHACENLLQRSNSSIHNLTLEHPAAADFRFFTLESPIYSSITYLEMSITVTSRADPKLVLLADTRLLPHLAHLTTVLCSESALSKDWNFKASHFNETLQARWEHGRLKKLTILLNSTILRFPSLIDAHGEMPFCTAGWHICLSDMRRLRTEGLDVTVWCKPYLNYYAHVGQPEIGWRKLRDWDRDVGELVTEREESGLLWSGYLSY</sequence>
<name>A0A2H3D9E1_ARMGA</name>
<accession>A0A2H3D9E1</accession>
<dbReference type="Proteomes" id="UP000217790">
    <property type="component" value="Unassembled WGS sequence"/>
</dbReference>
<dbReference type="Gene3D" id="3.80.10.10">
    <property type="entry name" value="Ribonuclease Inhibitor"/>
    <property type="match status" value="1"/>
</dbReference>
<dbReference type="PANTHER" id="PTHR38926">
    <property type="entry name" value="F-BOX DOMAIN CONTAINING PROTEIN, EXPRESSED"/>
    <property type="match status" value="1"/>
</dbReference>
<dbReference type="PANTHER" id="PTHR38926:SF5">
    <property type="entry name" value="F-BOX AND LEUCINE-RICH REPEAT PROTEIN 6"/>
    <property type="match status" value="1"/>
</dbReference>
<gene>
    <name evidence="2" type="ORF">ARMGADRAFT_440162</name>
</gene>
<dbReference type="InParanoid" id="A0A2H3D9E1"/>
<keyword evidence="3" id="KW-1185">Reference proteome</keyword>
<evidence type="ECO:0008006" key="4">
    <source>
        <dbReference type="Google" id="ProtNLM"/>
    </source>
</evidence>
<dbReference type="STRING" id="47427.A0A2H3D9E1"/>
<reference evidence="3" key="1">
    <citation type="journal article" date="2017" name="Nat. Ecol. Evol.">
        <title>Genome expansion and lineage-specific genetic innovations in the forest pathogenic fungi Armillaria.</title>
        <authorList>
            <person name="Sipos G."/>
            <person name="Prasanna A.N."/>
            <person name="Walter M.C."/>
            <person name="O'Connor E."/>
            <person name="Balint B."/>
            <person name="Krizsan K."/>
            <person name="Kiss B."/>
            <person name="Hess J."/>
            <person name="Varga T."/>
            <person name="Slot J."/>
            <person name="Riley R."/>
            <person name="Boka B."/>
            <person name="Rigling D."/>
            <person name="Barry K."/>
            <person name="Lee J."/>
            <person name="Mihaltcheva S."/>
            <person name="LaButti K."/>
            <person name="Lipzen A."/>
            <person name="Waldron R."/>
            <person name="Moloney N.M."/>
            <person name="Sperisen C."/>
            <person name="Kredics L."/>
            <person name="Vagvoelgyi C."/>
            <person name="Patrignani A."/>
            <person name="Fitzpatrick D."/>
            <person name="Nagy I."/>
            <person name="Doyle S."/>
            <person name="Anderson J.B."/>
            <person name="Grigoriev I.V."/>
            <person name="Gueldener U."/>
            <person name="Muensterkoetter M."/>
            <person name="Nagy L.G."/>
        </authorList>
    </citation>
    <scope>NUCLEOTIDE SEQUENCE [LARGE SCALE GENOMIC DNA]</scope>
    <source>
        <strain evidence="3">Ar21-2</strain>
    </source>
</reference>